<dbReference type="EMBL" id="PGFB01000003">
    <property type="protein sequence ID" value="PJJ62254.1"/>
    <property type="molecule type" value="Genomic_DNA"/>
</dbReference>
<dbReference type="Gene3D" id="1.20.1420.20">
    <property type="entry name" value="M75 peptidase, HXXE motif"/>
    <property type="match status" value="1"/>
</dbReference>
<dbReference type="Pfam" id="PF09375">
    <property type="entry name" value="Peptidase_M75"/>
    <property type="match status" value="1"/>
</dbReference>
<comment type="subcellular location">
    <subcellularLocation>
        <location evidence="1">Cell envelope</location>
    </subcellularLocation>
</comment>
<reference evidence="6 7" key="1">
    <citation type="submission" date="2017-11" db="EMBL/GenBank/DDBJ databases">
        <title>Genomic Encyclopedia of Archaeal and Bacterial Type Strains, Phase II (KMG-II): From Individual Species to Whole Genera.</title>
        <authorList>
            <person name="Goeker M."/>
        </authorList>
    </citation>
    <scope>NUCLEOTIDE SEQUENCE [LARGE SCALE GENOMIC DNA]</scope>
    <source>
        <strain evidence="6 7">DSM 25625</strain>
    </source>
</reference>
<dbReference type="InterPro" id="IPR038352">
    <property type="entry name" value="Imelysin_sf"/>
</dbReference>
<gene>
    <name evidence="6" type="ORF">CLV54_2051</name>
</gene>
<keyword evidence="7" id="KW-1185">Reference proteome</keyword>
<dbReference type="PROSITE" id="PS51257">
    <property type="entry name" value="PROKAR_LIPOPROTEIN"/>
    <property type="match status" value="1"/>
</dbReference>
<dbReference type="PANTHER" id="PTHR39192">
    <property type="entry name" value="IRON UPTAKE SYSTEM COMPONENT EFEO"/>
    <property type="match status" value="1"/>
</dbReference>
<dbReference type="OrthoDB" id="7348379at2"/>
<evidence type="ECO:0000313" key="6">
    <source>
        <dbReference type="EMBL" id="PJJ62254.1"/>
    </source>
</evidence>
<protein>
    <submittedName>
        <fullName evidence="6">Iron uptake system component EfeO</fullName>
    </submittedName>
</protein>
<feature type="signal peptide" evidence="4">
    <location>
        <begin position="1"/>
        <end position="26"/>
    </location>
</feature>
<sequence length="395" mass="42050">MNKRAILLAAAAVAGTLALSGCVANASSSSDATKLTVDSTADDCVVSSGEAPSGTIAFTVSNSSDQVSEFYLLADDGLRIVGEVENVGPGVTRDLVVQAKPGDYFTVCKPGMVGDGVGRAAFTVTDSGKPVELAGDLQQQGEAAATNYVAYVKDQVAQLVPATQAFLDAYLAGDDETARSLYPTTRADYERIEPVAESFGDLDPEIDFREADVAEGDEWTGWHRIEKDLWPPAAADNGGTEYVALTPTERSYYADKLVANTQELYDAVHADDYTVTIDAISNGAIGLLEEVASGKITGEEEIWSHTDLWDFQANLEGARVAYEGVRDIVETKDADLVSQIDEQFSSLEDQLSAYGSLDSGFTYYNELTTAQVKDLADGVNALSEPLSQLTAVLVQ</sequence>
<dbReference type="InterPro" id="IPR053377">
    <property type="entry name" value="Iron_uptake_EfeM/EfeO"/>
</dbReference>
<dbReference type="GO" id="GO:0030313">
    <property type="term" value="C:cell envelope"/>
    <property type="evidence" value="ECO:0007669"/>
    <property type="project" value="UniProtKB-SubCell"/>
</dbReference>
<feature type="domain" description="Imelysin-like" evidence="5">
    <location>
        <begin position="145"/>
        <end position="389"/>
    </location>
</feature>
<comment type="similarity">
    <text evidence="2">Belongs to the EfeM/EfeO family.</text>
</comment>
<name>A0A2M9BWF5_9MICO</name>
<evidence type="ECO:0000259" key="5">
    <source>
        <dbReference type="Pfam" id="PF09375"/>
    </source>
</evidence>
<dbReference type="RefSeq" id="WP_100344834.1">
    <property type="nucleotide sequence ID" value="NZ_PGFB01000003.1"/>
</dbReference>
<dbReference type="CDD" id="cd14656">
    <property type="entry name" value="Imelysin-like_EfeO"/>
    <property type="match status" value="1"/>
</dbReference>
<dbReference type="InterPro" id="IPR034981">
    <property type="entry name" value="Imelysin-like_EfeO/Algp7"/>
</dbReference>
<accession>A0A2M9BWF5</accession>
<evidence type="ECO:0000256" key="2">
    <source>
        <dbReference type="ARBA" id="ARBA00005989"/>
    </source>
</evidence>
<evidence type="ECO:0000256" key="4">
    <source>
        <dbReference type="SAM" id="SignalP"/>
    </source>
</evidence>
<dbReference type="InterPro" id="IPR018976">
    <property type="entry name" value="Imelysin-like"/>
</dbReference>
<dbReference type="NCBIfam" id="NF041757">
    <property type="entry name" value="EfeO"/>
    <property type="match status" value="1"/>
</dbReference>
<dbReference type="InterPro" id="IPR050894">
    <property type="entry name" value="EfeM/EfeO_iron_uptake"/>
</dbReference>
<dbReference type="Proteomes" id="UP000230161">
    <property type="component" value="Unassembled WGS sequence"/>
</dbReference>
<dbReference type="PANTHER" id="PTHR39192:SF1">
    <property type="entry name" value="IRON UPTAKE SYSTEM COMPONENT EFEO"/>
    <property type="match status" value="1"/>
</dbReference>
<proteinExistence type="inferred from homology"/>
<dbReference type="AlphaFoldDB" id="A0A2M9BWF5"/>
<organism evidence="6 7">
    <name type="scientific">Compostimonas suwonensis</name>
    <dbReference type="NCBI Taxonomy" id="1048394"/>
    <lineage>
        <taxon>Bacteria</taxon>
        <taxon>Bacillati</taxon>
        <taxon>Actinomycetota</taxon>
        <taxon>Actinomycetes</taxon>
        <taxon>Micrococcales</taxon>
        <taxon>Microbacteriaceae</taxon>
        <taxon>Compostimonas</taxon>
    </lineage>
</organism>
<evidence type="ECO:0000256" key="1">
    <source>
        <dbReference type="ARBA" id="ARBA00004196"/>
    </source>
</evidence>
<feature type="chain" id="PRO_5014954957" evidence="4">
    <location>
        <begin position="27"/>
        <end position="395"/>
    </location>
</feature>
<comment type="caution">
    <text evidence="6">The sequence shown here is derived from an EMBL/GenBank/DDBJ whole genome shotgun (WGS) entry which is preliminary data.</text>
</comment>
<keyword evidence="3 4" id="KW-0732">Signal</keyword>
<evidence type="ECO:0000313" key="7">
    <source>
        <dbReference type="Proteomes" id="UP000230161"/>
    </source>
</evidence>
<evidence type="ECO:0000256" key="3">
    <source>
        <dbReference type="ARBA" id="ARBA00022729"/>
    </source>
</evidence>